<comment type="caution">
    <text evidence="6">The sequence shown here is derived from an EMBL/GenBank/DDBJ whole genome shotgun (WGS) entry which is preliminary data.</text>
</comment>
<dbReference type="Pfam" id="PF00465">
    <property type="entry name" value="Fe-ADH"/>
    <property type="match status" value="1"/>
</dbReference>
<dbReference type="Proteomes" id="UP000249130">
    <property type="component" value="Unassembled WGS sequence"/>
</dbReference>
<feature type="domain" description="Alcohol dehydrogenase iron-type/glycerol dehydrogenase GldA" evidence="4">
    <location>
        <begin position="10"/>
        <end position="152"/>
    </location>
</feature>
<dbReference type="Pfam" id="PF25137">
    <property type="entry name" value="ADH_Fe_C"/>
    <property type="match status" value="1"/>
</dbReference>
<protein>
    <submittedName>
        <fullName evidence="6">Maleylacetate reductase</fullName>
    </submittedName>
</protein>
<dbReference type="InterPro" id="IPR034786">
    <property type="entry name" value="MAR"/>
</dbReference>
<dbReference type="GO" id="GO:0018506">
    <property type="term" value="F:maleylacetate reductase activity"/>
    <property type="evidence" value="ECO:0007669"/>
    <property type="project" value="InterPro"/>
</dbReference>
<keyword evidence="7" id="KW-1185">Reference proteome</keyword>
<dbReference type="Gene3D" id="3.40.50.1970">
    <property type="match status" value="1"/>
</dbReference>
<evidence type="ECO:0000256" key="1">
    <source>
        <dbReference type="ARBA" id="ARBA00007358"/>
    </source>
</evidence>
<dbReference type="EMBL" id="NPEX01000110">
    <property type="protein sequence ID" value="RAI43033.1"/>
    <property type="molecule type" value="Genomic_DNA"/>
</dbReference>
<evidence type="ECO:0000313" key="6">
    <source>
        <dbReference type="EMBL" id="RAI43033.1"/>
    </source>
</evidence>
<dbReference type="Gene3D" id="1.20.1090.10">
    <property type="entry name" value="Dehydroquinate synthase-like - alpha domain"/>
    <property type="match status" value="1"/>
</dbReference>
<evidence type="ECO:0000259" key="5">
    <source>
        <dbReference type="Pfam" id="PF25137"/>
    </source>
</evidence>
<dbReference type="RefSeq" id="WP_111420091.1">
    <property type="nucleotide sequence ID" value="NZ_NPEX01000110.1"/>
</dbReference>
<name>A0A327KZE4_9BRAD</name>
<dbReference type="InterPro" id="IPR056798">
    <property type="entry name" value="ADH_Fe_C"/>
</dbReference>
<evidence type="ECO:0000313" key="7">
    <source>
        <dbReference type="Proteomes" id="UP000249130"/>
    </source>
</evidence>
<organism evidence="6 7">
    <name type="scientific">Rhodoplanes roseus</name>
    <dbReference type="NCBI Taxonomy" id="29409"/>
    <lineage>
        <taxon>Bacteria</taxon>
        <taxon>Pseudomonadati</taxon>
        <taxon>Pseudomonadota</taxon>
        <taxon>Alphaproteobacteria</taxon>
        <taxon>Hyphomicrobiales</taxon>
        <taxon>Nitrobacteraceae</taxon>
        <taxon>Rhodoplanes</taxon>
    </lineage>
</organism>
<evidence type="ECO:0000259" key="4">
    <source>
        <dbReference type="Pfam" id="PF00465"/>
    </source>
</evidence>
<keyword evidence="2" id="KW-0560">Oxidoreductase</keyword>
<dbReference type="SUPFAM" id="SSF56796">
    <property type="entry name" value="Dehydroquinate synthase-like"/>
    <property type="match status" value="1"/>
</dbReference>
<comment type="similarity">
    <text evidence="1">Belongs to the iron-containing alcohol dehydrogenase family.</text>
</comment>
<sequence>MTPFVYTGHPVRVVFGSGTIQTIPEEAERLGLSRVLIVTSRSQAATSAAVAAALGSRGVGVFPGAVMHTPVGVTETAMRLVAETGADGVVAIGGGSVTGLGKAIAVRTDLPQIVVPTTYAGSEMSPILGETKDGQKVTQSSEKIRPEVVVYDVALTLDLPPSISGTSGINAMAHAVEALYAVDRNPIVELMALEAIGALFRALPQVVHDPKDREARTAALYGAWLSGVCLGSVSMALHHKLCHTLGGSFDLPHAETHTIVLPHAVATNAPAVPDVMARLRGVLGTDDPAGALFDLAGRVGARRALRDIGMAESGIDLATERALARPYPNPRPLDRDTVRALIARAFAGEPPLSV</sequence>
<dbReference type="GO" id="GO:0004022">
    <property type="term" value="F:alcohol dehydrogenase (NAD+) activity"/>
    <property type="evidence" value="ECO:0007669"/>
    <property type="project" value="TreeGrafter"/>
</dbReference>
<proteinExistence type="inferred from homology"/>
<evidence type="ECO:0000256" key="3">
    <source>
        <dbReference type="ARBA" id="ARBA00023027"/>
    </source>
</evidence>
<dbReference type="CDD" id="cd08177">
    <property type="entry name" value="MAR"/>
    <property type="match status" value="1"/>
</dbReference>
<dbReference type="OrthoDB" id="3812122at2"/>
<dbReference type="AlphaFoldDB" id="A0A327KZE4"/>
<evidence type="ECO:0000256" key="2">
    <source>
        <dbReference type="ARBA" id="ARBA00023002"/>
    </source>
</evidence>
<dbReference type="GO" id="GO:0046872">
    <property type="term" value="F:metal ion binding"/>
    <property type="evidence" value="ECO:0007669"/>
    <property type="project" value="InterPro"/>
</dbReference>
<accession>A0A327KZE4</accession>
<dbReference type="InterPro" id="IPR001670">
    <property type="entry name" value="ADH_Fe/GldA"/>
</dbReference>
<dbReference type="PANTHER" id="PTHR11496:SF102">
    <property type="entry name" value="ALCOHOL DEHYDROGENASE 4"/>
    <property type="match status" value="1"/>
</dbReference>
<dbReference type="InterPro" id="IPR039697">
    <property type="entry name" value="Alcohol_dehydrogenase_Fe"/>
</dbReference>
<keyword evidence="3" id="KW-0520">NAD</keyword>
<reference evidence="6 7" key="1">
    <citation type="submission" date="2017-07" db="EMBL/GenBank/DDBJ databases">
        <title>Draft Genome Sequences of Select Purple Nonsulfur Bacteria.</title>
        <authorList>
            <person name="Lasarre B."/>
            <person name="Mckinlay J.B."/>
        </authorList>
    </citation>
    <scope>NUCLEOTIDE SEQUENCE [LARGE SCALE GENOMIC DNA]</scope>
    <source>
        <strain evidence="6 7">DSM 5909</strain>
    </source>
</reference>
<dbReference type="PANTHER" id="PTHR11496">
    <property type="entry name" value="ALCOHOL DEHYDROGENASE"/>
    <property type="match status" value="1"/>
</dbReference>
<feature type="domain" description="Fe-containing alcohol dehydrogenase-like C-terminal" evidence="5">
    <location>
        <begin position="166"/>
        <end position="345"/>
    </location>
</feature>
<gene>
    <name evidence="6" type="ORF">CH341_16355</name>
</gene>